<reference evidence="1" key="1">
    <citation type="submission" date="2019-09" db="EMBL/GenBank/DDBJ databases">
        <authorList>
            <person name="Liu L."/>
        </authorList>
    </citation>
    <scope>NUCLEOTIDE SEQUENCE</scope>
    <source>
        <strain evidence="1">A2949</strain>
        <plasmid evidence="1">pA2949</plasmid>
    </source>
</reference>
<proteinExistence type="predicted"/>
<organism evidence="1">
    <name type="scientific">Acinetobacter pittii</name>
    <name type="common">Acinetobacter genomosp. 3</name>
    <dbReference type="NCBI Taxonomy" id="48296"/>
    <lineage>
        <taxon>Bacteria</taxon>
        <taxon>Pseudomonadati</taxon>
        <taxon>Pseudomonadota</taxon>
        <taxon>Gammaproteobacteria</taxon>
        <taxon>Moraxellales</taxon>
        <taxon>Moraxellaceae</taxon>
        <taxon>Acinetobacter</taxon>
        <taxon>Acinetobacter calcoaceticus/baumannii complex</taxon>
    </lineage>
</organism>
<keyword evidence="1" id="KW-0614">Plasmid</keyword>
<accession>A0A6G6AQK6</accession>
<protein>
    <submittedName>
        <fullName evidence="1">Uncharacterized protein</fullName>
    </submittedName>
</protein>
<name>A0A6G6AQK6_ACIPI</name>
<sequence>MSSLNFNGGSLPSTRKIPAVNSSHGKVLYALGLYGSQTARELVIRTGFCGAQERANELKSKFYLPIAKGSKLIQMETGRNVYVTTYSIDWNYISFNDLQDFMCRAKMFYGDLD</sequence>
<dbReference type="RefSeq" id="WP_069122264.1">
    <property type="nucleotide sequence ID" value="NZ_LSAM01000008.1"/>
</dbReference>
<geneLocation type="plasmid" evidence="1">
    <name>pA2949</name>
</geneLocation>
<evidence type="ECO:0000313" key="1">
    <source>
        <dbReference type="EMBL" id="QID24182.1"/>
    </source>
</evidence>
<dbReference type="EMBL" id="MN481287">
    <property type="protein sequence ID" value="QID24182.1"/>
    <property type="molecule type" value="Genomic_DNA"/>
</dbReference>
<dbReference type="AlphaFoldDB" id="A0A6G6AQK6"/>